<dbReference type="AlphaFoldDB" id="A0A0D0AMM8"/>
<dbReference type="EMBL" id="KN835623">
    <property type="protein sequence ID" value="KIK35452.1"/>
    <property type="molecule type" value="Genomic_DNA"/>
</dbReference>
<reference evidence="2" key="2">
    <citation type="submission" date="2015-01" db="EMBL/GenBank/DDBJ databases">
        <title>Evolutionary Origins and Diversification of the Mycorrhizal Mutualists.</title>
        <authorList>
            <consortium name="DOE Joint Genome Institute"/>
            <consortium name="Mycorrhizal Genomics Consortium"/>
            <person name="Kohler A."/>
            <person name="Kuo A."/>
            <person name="Nagy L.G."/>
            <person name="Floudas D."/>
            <person name="Copeland A."/>
            <person name="Barry K.W."/>
            <person name="Cichocki N."/>
            <person name="Veneault-Fourrey C."/>
            <person name="LaButti K."/>
            <person name="Lindquist E.A."/>
            <person name="Lipzen A."/>
            <person name="Lundell T."/>
            <person name="Morin E."/>
            <person name="Murat C."/>
            <person name="Riley R."/>
            <person name="Ohm R."/>
            <person name="Sun H."/>
            <person name="Tunlid A."/>
            <person name="Henrissat B."/>
            <person name="Grigoriev I.V."/>
            <person name="Hibbett D.S."/>
            <person name="Martin F."/>
        </authorList>
    </citation>
    <scope>NUCLEOTIDE SEQUENCE [LARGE SCALE GENOMIC DNA]</scope>
    <source>
        <strain evidence="2">UH-Slu-Lm8-n1</strain>
    </source>
</reference>
<evidence type="ECO:0000313" key="1">
    <source>
        <dbReference type="EMBL" id="KIK35452.1"/>
    </source>
</evidence>
<proteinExistence type="predicted"/>
<reference evidence="1 2" key="1">
    <citation type="submission" date="2014-04" db="EMBL/GenBank/DDBJ databases">
        <authorList>
            <consortium name="DOE Joint Genome Institute"/>
            <person name="Kuo A."/>
            <person name="Ruytinx J."/>
            <person name="Rineau F."/>
            <person name="Colpaert J."/>
            <person name="Kohler A."/>
            <person name="Nagy L.G."/>
            <person name="Floudas D."/>
            <person name="Copeland A."/>
            <person name="Barry K.W."/>
            <person name="Cichocki N."/>
            <person name="Veneault-Fourrey C."/>
            <person name="LaButti K."/>
            <person name="Lindquist E.A."/>
            <person name="Lipzen A."/>
            <person name="Lundell T."/>
            <person name="Morin E."/>
            <person name="Murat C."/>
            <person name="Sun H."/>
            <person name="Tunlid A."/>
            <person name="Henrissat B."/>
            <person name="Grigoriev I.V."/>
            <person name="Hibbett D.S."/>
            <person name="Martin F."/>
            <person name="Nordberg H.P."/>
            <person name="Cantor M.N."/>
            <person name="Hua S.X."/>
        </authorList>
    </citation>
    <scope>NUCLEOTIDE SEQUENCE [LARGE SCALE GENOMIC DNA]</scope>
    <source>
        <strain evidence="1 2">UH-Slu-Lm8-n1</strain>
    </source>
</reference>
<organism evidence="1 2">
    <name type="scientific">Suillus luteus UH-Slu-Lm8-n1</name>
    <dbReference type="NCBI Taxonomy" id="930992"/>
    <lineage>
        <taxon>Eukaryota</taxon>
        <taxon>Fungi</taxon>
        <taxon>Dikarya</taxon>
        <taxon>Basidiomycota</taxon>
        <taxon>Agaricomycotina</taxon>
        <taxon>Agaricomycetes</taxon>
        <taxon>Agaricomycetidae</taxon>
        <taxon>Boletales</taxon>
        <taxon>Suillineae</taxon>
        <taxon>Suillaceae</taxon>
        <taxon>Suillus</taxon>
    </lineage>
</organism>
<dbReference type="Proteomes" id="UP000054485">
    <property type="component" value="Unassembled WGS sequence"/>
</dbReference>
<dbReference type="InParanoid" id="A0A0D0AMM8"/>
<name>A0A0D0AMM8_9AGAM</name>
<dbReference type="HOGENOM" id="CLU_2851251_0_0_1"/>
<protein>
    <submittedName>
        <fullName evidence="1">Uncharacterized protein</fullName>
    </submittedName>
</protein>
<gene>
    <name evidence="1" type="ORF">CY34DRAFT_812141</name>
</gene>
<sequence>MCVSHPSRCTSRCLNHCSAIYHTPRVPQLVFPLLIPHALKRNIRLRWRQLVWMISTTTYAADDFD</sequence>
<evidence type="ECO:0000313" key="2">
    <source>
        <dbReference type="Proteomes" id="UP000054485"/>
    </source>
</evidence>
<accession>A0A0D0AMM8</accession>
<keyword evidence="2" id="KW-1185">Reference proteome</keyword>